<sequence>MTRYSSSNLCFCLRFNYLILKQKFLEALCITKAVLPEEETKQQTEFSVESVVACLQAVEPFCSSRDDYSSLCLLLTLPRLTEHADYRDWSPSTARVHCFHEASVLVSDFIPADRKLSMAGFCSSPDRLIHLIVKGLLYEASLELCQGQATGEGLLGDGDSLLGVDVLCGSGCDDLDPSLLSWLRSIPPDTFSCTFEQRQLSLHLDRLSRPPTRSVSELLTPIMQKLSPFPSSPLRRHPQSADTCLMSRSLTPALEGFPRGHGGSWVVGPSRSHGDSGASTEEATTMGRGPGSSRSGGSHMSRSFASFHCAGSSGLPQSLIEESPEGPNVVDGTKESECLSHGASHDGEGNISTSVLQSTFKTEEGSEEQFQEYCRQRMRVQQHLEQQEQQRQMYQQMLEEGGVAGDEGTTRHANPGLTQQFLTRSMQKLEEMNISMEGLSPDLPSVEGEVNHGGNFSSLATHSQTRDVTASTGKGDKTVSVSVQQKVSKPAGKMPRPQESPVRFLTSRSSVEGEIVDGHGSGKSVSMQGGTTPDHARSPFSKLASLEDPQAVRAIAFHPSGNLYAVGSNSKALRICQYPETFEFREEVPEPPVLFRRNKHHKGSIYCVAWSPRGDLLATGSNDKCIKVLPFSPDSGNATGPDLEFNMHDGTIRDLAFLERPDSGVPVLISAGAGDCNIYTTDCRDNRGLHALSGHKGHVLALYTWGGWMVASGSQDQTVRFWDLRTPTCVSVIGTSFNGPGSPVASLAVEPSGRLLAAGLEDSSCLLYDIRGGRLVQIYKPHSADVRSLNFSTGAHNLLSASYDHCVALTDLRGDLTKKLPVCIVAKHLDKVIQCRWHPEDMAFLTSSADRTVALWGYRE</sequence>
<dbReference type="PANTHER" id="PTHR19863">
    <property type="entry name" value="NEMITIN (NEURONAL ENRICHED MAP INTERACTING PROTEIN) HOMOLOG"/>
    <property type="match status" value="1"/>
</dbReference>
<feature type="compositionally biased region" description="Polar residues" evidence="5">
    <location>
        <begin position="454"/>
        <end position="472"/>
    </location>
</feature>
<feature type="repeat" description="WD" evidence="3">
    <location>
        <begin position="825"/>
        <end position="860"/>
    </location>
</feature>
<evidence type="ECO:0000256" key="3">
    <source>
        <dbReference type="PROSITE-ProRule" id="PRU00221"/>
    </source>
</evidence>
<evidence type="ECO:0000259" key="7">
    <source>
        <dbReference type="Pfam" id="PF25602"/>
    </source>
</evidence>
<proteinExistence type="predicted"/>
<feature type="region of interest" description="Disordered" evidence="5">
    <location>
        <begin position="451"/>
        <end position="537"/>
    </location>
</feature>
<dbReference type="PANTHER" id="PTHR19863:SF5">
    <property type="entry name" value="WD REPEAT-CONTAINING PROTEIN 47"/>
    <property type="match status" value="1"/>
</dbReference>
<dbReference type="SUPFAM" id="SSF50978">
    <property type="entry name" value="WD40 repeat-like"/>
    <property type="match status" value="1"/>
</dbReference>
<feature type="region of interest" description="Disordered" evidence="5">
    <location>
        <begin position="261"/>
        <end position="351"/>
    </location>
</feature>
<dbReference type="InterPro" id="IPR015943">
    <property type="entry name" value="WD40/YVTN_repeat-like_dom_sf"/>
</dbReference>
<dbReference type="OMA" id="HICPTPE"/>
<dbReference type="AlphaFoldDB" id="A0A8C4N3X1"/>
<feature type="domain" description="WDR47 cross-over region" evidence="7">
    <location>
        <begin position="126"/>
        <end position="195"/>
    </location>
</feature>
<keyword evidence="1 3" id="KW-0853">WD repeat</keyword>
<feature type="compositionally biased region" description="Low complexity" evidence="5">
    <location>
        <begin position="291"/>
        <end position="303"/>
    </location>
</feature>
<dbReference type="PROSITE" id="PS50294">
    <property type="entry name" value="WD_REPEATS_REGION"/>
    <property type="match status" value="2"/>
</dbReference>
<dbReference type="CDD" id="cd00200">
    <property type="entry name" value="WD40"/>
    <property type="match status" value="1"/>
</dbReference>
<reference evidence="8" key="1">
    <citation type="submission" date="2025-08" db="UniProtKB">
        <authorList>
            <consortium name="Ensembl"/>
        </authorList>
    </citation>
    <scope>IDENTIFICATION</scope>
</reference>
<evidence type="ECO:0000313" key="8">
    <source>
        <dbReference type="Ensembl" id="ENSEBUP00000000620.1"/>
    </source>
</evidence>
<evidence type="ECO:0000256" key="1">
    <source>
        <dbReference type="ARBA" id="ARBA00022574"/>
    </source>
</evidence>
<accession>A0A8C4N3X1</accession>
<feature type="compositionally biased region" description="Low complexity" evidence="5">
    <location>
        <begin position="479"/>
        <end position="489"/>
    </location>
</feature>
<dbReference type="Ensembl" id="ENSEBUT00000000924.1">
    <property type="protein sequence ID" value="ENSEBUP00000000620.1"/>
    <property type="gene ID" value="ENSEBUG00000000720.1"/>
</dbReference>
<feature type="compositionally biased region" description="Basic and acidic residues" evidence="5">
    <location>
        <begin position="332"/>
        <end position="348"/>
    </location>
</feature>
<dbReference type="GeneTree" id="ENSGT00940000155561"/>
<dbReference type="PROSITE" id="PS00678">
    <property type="entry name" value="WD_REPEATS_1"/>
    <property type="match status" value="1"/>
</dbReference>
<dbReference type="PROSITE" id="PS50082">
    <property type="entry name" value="WD_REPEATS_2"/>
    <property type="match status" value="4"/>
</dbReference>
<dbReference type="InterPro" id="IPR024977">
    <property type="entry name" value="Apc4-like_WD40_dom"/>
</dbReference>
<dbReference type="Proteomes" id="UP000694388">
    <property type="component" value="Unplaced"/>
</dbReference>
<reference evidence="8" key="2">
    <citation type="submission" date="2025-09" db="UniProtKB">
        <authorList>
            <consortium name="Ensembl"/>
        </authorList>
    </citation>
    <scope>IDENTIFICATION</scope>
</reference>
<evidence type="ECO:0000256" key="5">
    <source>
        <dbReference type="SAM" id="MobiDB-lite"/>
    </source>
</evidence>
<feature type="domain" description="Anaphase-promoting complex subunit 4-like WD40" evidence="6">
    <location>
        <begin position="736"/>
        <end position="792"/>
    </location>
</feature>
<evidence type="ECO:0000256" key="2">
    <source>
        <dbReference type="ARBA" id="ARBA00022737"/>
    </source>
</evidence>
<keyword evidence="9" id="KW-1185">Reference proteome</keyword>
<evidence type="ECO:0000313" key="9">
    <source>
        <dbReference type="Proteomes" id="UP000694388"/>
    </source>
</evidence>
<keyword evidence="2" id="KW-0677">Repeat</keyword>
<keyword evidence="4" id="KW-0175">Coiled coil</keyword>
<dbReference type="Pfam" id="PF25602">
    <property type="entry name" value="WDR47_COR"/>
    <property type="match status" value="1"/>
</dbReference>
<feature type="coiled-coil region" evidence="4">
    <location>
        <begin position="370"/>
        <end position="400"/>
    </location>
</feature>
<dbReference type="InterPro" id="IPR036322">
    <property type="entry name" value="WD40_repeat_dom_sf"/>
</dbReference>
<dbReference type="SMART" id="SM00320">
    <property type="entry name" value="WD40"/>
    <property type="match status" value="6"/>
</dbReference>
<feature type="repeat" description="WD" evidence="3">
    <location>
        <begin position="737"/>
        <end position="778"/>
    </location>
</feature>
<name>A0A8C4N3X1_EPTBU</name>
<feature type="repeat" description="WD" evidence="3">
    <location>
        <begin position="692"/>
        <end position="732"/>
    </location>
</feature>
<protein>
    <submittedName>
        <fullName evidence="8">WD repeat domain 47a</fullName>
    </submittedName>
</protein>
<dbReference type="InterPro" id="IPR001680">
    <property type="entry name" value="WD40_rpt"/>
</dbReference>
<dbReference type="Gene3D" id="2.130.10.10">
    <property type="entry name" value="YVTN repeat-like/Quinoprotein amine dehydrogenase"/>
    <property type="match status" value="2"/>
</dbReference>
<feature type="repeat" description="WD" evidence="3">
    <location>
        <begin position="598"/>
        <end position="628"/>
    </location>
</feature>
<dbReference type="InterPro" id="IPR019775">
    <property type="entry name" value="WD40_repeat_CS"/>
</dbReference>
<dbReference type="InterPro" id="IPR057749">
    <property type="entry name" value="WDR47_COR"/>
</dbReference>
<evidence type="ECO:0000256" key="4">
    <source>
        <dbReference type="SAM" id="Coils"/>
    </source>
</evidence>
<dbReference type="InterPro" id="IPR040067">
    <property type="entry name" value="WDR47"/>
</dbReference>
<evidence type="ECO:0000259" key="6">
    <source>
        <dbReference type="Pfam" id="PF12894"/>
    </source>
</evidence>
<dbReference type="Pfam" id="PF00400">
    <property type="entry name" value="WD40"/>
    <property type="match status" value="4"/>
</dbReference>
<organism evidence="8 9">
    <name type="scientific">Eptatretus burgeri</name>
    <name type="common">Inshore hagfish</name>
    <dbReference type="NCBI Taxonomy" id="7764"/>
    <lineage>
        <taxon>Eukaryota</taxon>
        <taxon>Metazoa</taxon>
        <taxon>Chordata</taxon>
        <taxon>Craniata</taxon>
        <taxon>Vertebrata</taxon>
        <taxon>Cyclostomata</taxon>
        <taxon>Myxini</taxon>
        <taxon>Myxiniformes</taxon>
        <taxon>Myxinidae</taxon>
        <taxon>Eptatretinae</taxon>
        <taxon>Eptatretus</taxon>
    </lineage>
</organism>
<dbReference type="Pfam" id="PF12894">
    <property type="entry name" value="ANAPC4_WD40"/>
    <property type="match status" value="1"/>
</dbReference>